<name>A0A9P8Q221_WICPI</name>
<dbReference type="EMBL" id="JAEUBG010003683">
    <property type="protein sequence ID" value="KAH3682462.1"/>
    <property type="molecule type" value="Genomic_DNA"/>
</dbReference>
<keyword evidence="1" id="KW-1133">Transmembrane helix</keyword>
<dbReference type="AlphaFoldDB" id="A0A9P8Q221"/>
<keyword evidence="1" id="KW-0472">Membrane</keyword>
<gene>
    <name evidence="2" type="ORF">WICPIJ_006555</name>
</gene>
<evidence type="ECO:0000256" key="1">
    <source>
        <dbReference type="SAM" id="Phobius"/>
    </source>
</evidence>
<keyword evidence="3" id="KW-1185">Reference proteome</keyword>
<accession>A0A9P8Q221</accession>
<dbReference type="Proteomes" id="UP000774326">
    <property type="component" value="Unassembled WGS sequence"/>
</dbReference>
<organism evidence="2 3">
    <name type="scientific">Wickerhamomyces pijperi</name>
    <name type="common">Yeast</name>
    <name type="synonym">Pichia pijperi</name>
    <dbReference type="NCBI Taxonomy" id="599730"/>
    <lineage>
        <taxon>Eukaryota</taxon>
        <taxon>Fungi</taxon>
        <taxon>Dikarya</taxon>
        <taxon>Ascomycota</taxon>
        <taxon>Saccharomycotina</taxon>
        <taxon>Saccharomycetes</taxon>
        <taxon>Phaffomycetales</taxon>
        <taxon>Wickerhamomycetaceae</taxon>
        <taxon>Wickerhamomyces</taxon>
    </lineage>
</organism>
<comment type="caution">
    <text evidence="2">The sequence shown here is derived from an EMBL/GenBank/DDBJ whole genome shotgun (WGS) entry which is preliminary data.</text>
</comment>
<evidence type="ECO:0000313" key="2">
    <source>
        <dbReference type="EMBL" id="KAH3682462.1"/>
    </source>
</evidence>
<reference evidence="2" key="2">
    <citation type="submission" date="2021-01" db="EMBL/GenBank/DDBJ databases">
        <authorList>
            <person name="Schikora-Tamarit M.A."/>
        </authorList>
    </citation>
    <scope>NUCLEOTIDE SEQUENCE</scope>
    <source>
        <strain evidence="2">CBS2887</strain>
    </source>
</reference>
<protein>
    <recommendedName>
        <fullName evidence="4">Transmembrane protein</fullName>
    </recommendedName>
</protein>
<proteinExistence type="predicted"/>
<evidence type="ECO:0008006" key="4">
    <source>
        <dbReference type="Google" id="ProtNLM"/>
    </source>
</evidence>
<evidence type="ECO:0000313" key="3">
    <source>
        <dbReference type="Proteomes" id="UP000774326"/>
    </source>
</evidence>
<feature type="transmembrane region" description="Helical" evidence="1">
    <location>
        <begin position="86"/>
        <end position="107"/>
    </location>
</feature>
<keyword evidence="1" id="KW-0812">Transmembrane</keyword>
<reference evidence="2" key="1">
    <citation type="journal article" date="2021" name="Open Biol.">
        <title>Shared evolutionary footprints suggest mitochondrial oxidative damage underlies multiple complex I losses in fungi.</title>
        <authorList>
            <person name="Schikora-Tamarit M.A."/>
            <person name="Marcet-Houben M."/>
            <person name="Nosek J."/>
            <person name="Gabaldon T."/>
        </authorList>
    </citation>
    <scope>NUCLEOTIDE SEQUENCE</scope>
    <source>
        <strain evidence="2">CBS2887</strain>
    </source>
</reference>
<sequence length="174" mass="17861">MNDSFNVTFEPLPLVDAPPRLTGKFLVSVVDKSAFAVLDNGISSGSESLAEVGGKLVSASAAWLSRNAKSSLCAPTDSAHDDTEGVSGSGVFSLVVNLLGVGVHLFNSALYGFKPSCVMSSSASRADLLLLVLILLIGRAAVAALGFLGFAFGFGFDSERTLLAFDSGFMGCGS</sequence>
<feature type="transmembrane region" description="Helical" evidence="1">
    <location>
        <begin position="128"/>
        <end position="156"/>
    </location>
</feature>